<accession>A0A4Z0Z7U6</accession>
<proteinExistence type="predicted"/>
<dbReference type="PANTHER" id="PTHR38110:SF1">
    <property type="entry name" value="THIOESTERASE DOMAIN-CONTAINING PROTEIN"/>
    <property type="match status" value="1"/>
</dbReference>
<evidence type="ECO:0000313" key="2">
    <source>
        <dbReference type="EMBL" id="TGJ86983.1"/>
    </source>
</evidence>
<feature type="domain" description="Acyl-CoA thioesterase-like C-terminal" evidence="1">
    <location>
        <begin position="8"/>
        <end position="79"/>
    </location>
</feature>
<reference evidence="2 3" key="1">
    <citation type="submission" date="2019-03" db="EMBL/GenBank/DDBJ databases">
        <title>Draft genome sequence of Xylaria hypoxylon DSM 108379, a ubiquitous saprotrophic-parasitic fungi on hardwood.</title>
        <authorList>
            <person name="Buettner E."/>
            <person name="Leonhardt S."/>
            <person name="Gebauer A.M."/>
            <person name="Liers C."/>
            <person name="Hofrichter M."/>
            <person name="Kellner H."/>
        </authorList>
    </citation>
    <scope>NUCLEOTIDE SEQUENCE [LARGE SCALE GENOMIC DNA]</scope>
    <source>
        <strain evidence="2 3">DSM 108379</strain>
    </source>
</reference>
<evidence type="ECO:0000259" key="1">
    <source>
        <dbReference type="Pfam" id="PF20789"/>
    </source>
</evidence>
<dbReference type="InterPro" id="IPR052389">
    <property type="entry name" value="Sec_Metab_Biosynth-Assoc"/>
</dbReference>
<dbReference type="InterPro" id="IPR042171">
    <property type="entry name" value="Acyl-CoA_hotdog"/>
</dbReference>
<sequence>GGPPPSWPLSARRRSSPPIVHQTITLDAEFKRRLPAEGLRWVYTRAGTRMTRDGRMDLDIVLCDENMELVCVGQQLLMIVDSKRRFGTQKPDSNL</sequence>
<dbReference type="Proteomes" id="UP000297716">
    <property type="component" value="Unassembled WGS sequence"/>
</dbReference>
<dbReference type="PANTHER" id="PTHR38110">
    <property type="entry name" value="CHROMOSOME 23, WHOLE GENOME SHOTGUN SEQUENCE"/>
    <property type="match status" value="1"/>
</dbReference>
<feature type="non-terminal residue" evidence="2">
    <location>
        <position position="1"/>
    </location>
</feature>
<dbReference type="Pfam" id="PF20789">
    <property type="entry name" value="4HBT_3C"/>
    <property type="match status" value="1"/>
</dbReference>
<keyword evidence="3" id="KW-1185">Reference proteome</keyword>
<comment type="caution">
    <text evidence="2">The sequence shown here is derived from an EMBL/GenBank/DDBJ whole genome shotgun (WGS) entry which is preliminary data.</text>
</comment>
<gene>
    <name evidence="2" type="ORF">E0Z10_g1711</name>
</gene>
<dbReference type="EMBL" id="SKBN01000019">
    <property type="protein sequence ID" value="TGJ86983.1"/>
    <property type="molecule type" value="Genomic_DNA"/>
</dbReference>
<evidence type="ECO:0000313" key="3">
    <source>
        <dbReference type="Proteomes" id="UP000297716"/>
    </source>
</evidence>
<dbReference type="AlphaFoldDB" id="A0A4Z0Z7U6"/>
<dbReference type="STRING" id="37992.A0A4Z0Z7U6"/>
<name>A0A4Z0Z7U6_9PEZI</name>
<protein>
    <recommendedName>
        <fullName evidence="1">Acyl-CoA thioesterase-like C-terminal domain-containing protein</fullName>
    </recommendedName>
</protein>
<dbReference type="OrthoDB" id="2532955at2759"/>
<dbReference type="Gene3D" id="2.40.160.210">
    <property type="entry name" value="Acyl-CoA thioesterase, double hotdog domain"/>
    <property type="match status" value="1"/>
</dbReference>
<organism evidence="2 3">
    <name type="scientific">Xylaria hypoxylon</name>
    <dbReference type="NCBI Taxonomy" id="37992"/>
    <lineage>
        <taxon>Eukaryota</taxon>
        <taxon>Fungi</taxon>
        <taxon>Dikarya</taxon>
        <taxon>Ascomycota</taxon>
        <taxon>Pezizomycotina</taxon>
        <taxon>Sordariomycetes</taxon>
        <taxon>Xylariomycetidae</taxon>
        <taxon>Xylariales</taxon>
        <taxon>Xylariaceae</taxon>
        <taxon>Xylaria</taxon>
    </lineage>
</organism>
<dbReference type="InterPro" id="IPR049450">
    <property type="entry name" value="ACOT8-like_C"/>
</dbReference>